<comment type="caution">
    <text evidence="5">The sequence shown here is derived from an EMBL/GenBank/DDBJ whole genome shotgun (WGS) entry which is preliminary data.</text>
</comment>
<dbReference type="GO" id="GO:0007624">
    <property type="term" value="P:ultradian rhythm"/>
    <property type="evidence" value="ECO:0007669"/>
    <property type="project" value="InterPro"/>
</dbReference>
<dbReference type="InterPro" id="IPR035979">
    <property type="entry name" value="RBD_domain_sf"/>
</dbReference>
<dbReference type="GO" id="GO:0009897">
    <property type="term" value="C:external side of plasma membrane"/>
    <property type="evidence" value="ECO:0007669"/>
    <property type="project" value="InterPro"/>
</dbReference>
<protein>
    <recommendedName>
        <fullName evidence="4">RRM domain-containing protein</fullName>
    </recommendedName>
</protein>
<evidence type="ECO:0000313" key="5">
    <source>
        <dbReference type="EMBL" id="KAG8200400.1"/>
    </source>
</evidence>
<dbReference type="Pfam" id="PF00076">
    <property type="entry name" value="RRM_1"/>
    <property type="match status" value="1"/>
</dbReference>
<dbReference type="Proteomes" id="UP000827092">
    <property type="component" value="Unassembled WGS sequence"/>
</dbReference>
<dbReference type="InterPro" id="IPR038876">
    <property type="entry name" value="ENOX"/>
</dbReference>
<gene>
    <name evidence="5" type="ORF">JTE90_028575</name>
</gene>
<feature type="coiled-coil region" evidence="3">
    <location>
        <begin position="533"/>
        <end position="574"/>
    </location>
</feature>
<feature type="domain" description="RRM" evidence="4">
    <location>
        <begin position="254"/>
        <end position="320"/>
    </location>
</feature>
<keyword evidence="3" id="KW-0175">Coiled coil</keyword>
<dbReference type="PROSITE" id="PS50102">
    <property type="entry name" value="RRM"/>
    <property type="match status" value="1"/>
</dbReference>
<organism evidence="5 6">
    <name type="scientific">Oedothorax gibbosus</name>
    <dbReference type="NCBI Taxonomy" id="931172"/>
    <lineage>
        <taxon>Eukaryota</taxon>
        <taxon>Metazoa</taxon>
        <taxon>Ecdysozoa</taxon>
        <taxon>Arthropoda</taxon>
        <taxon>Chelicerata</taxon>
        <taxon>Arachnida</taxon>
        <taxon>Araneae</taxon>
        <taxon>Araneomorphae</taxon>
        <taxon>Entelegynae</taxon>
        <taxon>Araneoidea</taxon>
        <taxon>Linyphiidae</taxon>
        <taxon>Erigoninae</taxon>
        <taxon>Oedothorax</taxon>
    </lineage>
</organism>
<reference evidence="5 6" key="1">
    <citation type="journal article" date="2022" name="Nat. Ecol. Evol.">
        <title>A masculinizing supergene underlies an exaggerated male reproductive morph in a spider.</title>
        <authorList>
            <person name="Hendrickx F."/>
            <person name="De Corte Z."/>
            <person name="Sonet G."/>
            <person name="Van Belleghem S.M."/>
            <person name="Kostlbacher S."/>
            <person name="Vangestel C."/>
        </authorList>
    </citation>
    <scope>NUCLEOTIDE SEQUENCE [LARGE SCALE GENOMIC DNA]</scope>
    <source>
        <strain evidence="5">W744_W776</strain>
    </source>
</reference>
<dbReference type="AlphaFoldDB" id="A0AAV6VUR9"/>
<dbReference type="SUPFAM" id="SSF54928">
    <property type="entry name" value="RNA-binding domain, RBD"/>
    <property type="match status" value="1"/>
</dbReference>
<keyword evidence="1 2" id="KW-0694">RNA-binding</keyword>
<evidence type="ECO:0000256" key="1">
    <source>
        <dbReference type="ARBA" id="ARBA00022884"/>
    </source>
</evidence>
<dbReference type="EMBL" id="JAFNEN010000016">
    <property type="protein sequence ID" value="KAG8200400.1"/>
    <property type="molecule type" value="Genomic_DNA"/>
</dbReference>
<dbReference type="InterPro" id="IPR000504">
    <property type="entry name" value="RRM_dom"/>
</dbReference>
<sequence length="665" mass="75543">MDSFDERNPENDGTSQFLQYLSLPAEPSDRDHPQKRTKLDNNLFERFTASPEYINIEPNAKYNSRKQEYSYLSLKRPYTNDVGKVYPRSSVRQKNFSSSVWDIVDPQGSVRGLAASPSVPKTSVFSTATASSFNEKPKNFSSPVWDIVDPQGSVRGLAASLSAPKTSVFSTACVSSTATSTHKTSVFSTATASSKATSAHKTLVFGTARVSSFKEKPTKCGKKLAPLVYCNCTLYPPADGIVPEPIMKRPLGCKTVIITGLPMSLGYDTLLKLFGYFGKIRHFSRQKRDNFSKVSFHCESSIDKVIEINGYTLVTSNGKETIKGTMTVNYASIRAERLEYDNQMKLQQTEKTGNELILSVPLCSEVNSPLELSEWTELSKLSPQLPQFSRHSIRNMIEEIQCDNLVNYSSSTLIRWMEEGKCKKYAEHFFDILCEMQSSVTRLMDDTAKLEESVWKHQGSLTAQQNSDSLYFAEILKVFNTATSKTVFNNSFKMKNQIEEWKRYIKYLYKSNSQEVSIFEVAKEKTFLPDSELLAQNLLVEQQKRELNDLKAENERLKKELRVAQREASKSYNDLIPWMSDETKMKYQQTKYIENDNHDESGIEFSEKEAYLIAMIGVFLSSHPSGKSTECICRYLFKIDPTVTCRNIHQAGQQVHLYLPDYNQE</sequence>
<evidence type="ECO:0000313" key="6">
    <source>
        <dbReference type="Proteomes" id="UP000827092"/>
    </source>
</evidence>
<dbReference type="GO" id="GO:0016491">
    <property type="term" value="F:oxidoreductase activity"/>
    <property type="evidence" value="ECO:0007669"/>
    <property type="project" value="InterPro"/>
</dbReference>
<keyword evidence="6" id="KW-1185">Reference proteome</keyword>
<evidence type="ECO:0000256" key="3">
    <source>
        <dbReference type="SAM" id="Coils"/>
    </source>
</evidence>
<dbReference type="PANTHER" id="PTHR16001:SF4">
    <property type="entry name" value="ECTO-NOX DISULFIDE-THIOL EXCHANGER 1-LIKE PROTEIN"/>
    <property type="match status" value="1"/>
</dbReference>
<evidence type="ECO:0000259" key="4">
    <source>
        <dbReference type="PROSITE" id="PS50102"/>
    </source>
</evidence>
<dbReference type="GO" id="GO:0003723">
    <property type="term" value="F:RNA binding"/>
    <property type="evidence" value="ECO:0007669"/>
    <property type="project" value="UniProtKB-UniRule"/>
</dbReference>
<dbReference type="PANTHER" id="PTHR16001">
    <property type="entry name" value="ECTO-NOX DISULFIDE-THIOL EXCHANGER"/>
    <property type="match status" value="1"/>
</dbReference>
<name>A0AAV6VUR9_9ARAC</name>
<proteinExistence type="predicted"/>
<accession>A0AAV6VUR9</accession>
<evidence type="ECO:0000256" key="2">
    <source>
        <dbReference type="PROSITE-ProRule" id="PRU00176"/>
    </source>
</evidence>